<dbReference type="PANTHER" id="PTHR30035">
    <property type="entry name" value="LIPOPROTEIN VACJ-RELATED"/>
    <property type="match status" value="1"/>
</dbReference>
<keyword evidence="2 3" id="KW-0732">Signal</keyword>
<comment type="similarity">
    <text evidence="1">Belongs to the MlaA family.</text>
</comment>
<evidence type="ECO:0000256" key="2">
    <source>
        <dbReference type="ARBA" id="ARBA00022729"/>
    </source>
</evidence>
<proteinExistence type="inferred from homology"/>
<dbReference type="Proteomes" id="UP000464912">
    <property type="component" value="Chromosome"/>
</dbReference>
<keyword evidence="5" id="KW-1185">Reference proteome</keyword>
<dbReference type="KEGG" id="nef:GP480_03800"/>
<evidence type="ECO:0000256" key="1">
    <source>
        <dbReference type="ARBA" id="ARBA00010634"/>
    </source>
</evidence>
<dbReference type="InterPro" id="IPR007428">
    <property type="entry name" value="MlaA"/>
</dbReference>
<evidence type="ECO:0000313" key="5">
    <source>
        <dbReference type="Proteomes" id="UP000464912"/>
    </source>
</evidence>
<dbReference type="AlphaFoldDB" id="A0A6P1GB61"/>
<feature type="signal peptide" evidence="3">
    <location>
        <begin position="1"/>
        <end position="29"/>
    </location>
</feature>
<dbReference type="GO" id="GO:0016020">
    <property type="term" value="C:membrane"/>
    <property type="evidence" value="ECO:0007669"/>
    <property type="project" value="InterPro"/>
</dbReference>
<sequence>MVFKFGRMNRFFLTFFALVSLTLLTPCLGKTTEELDTLFSYPKTTGTAVTKVYDPMEKLNRRIFKMNSLLFKYLKSSANKKLFQGTSPRKSQTGQKSANSAKHLFLNIVDNLSEPSYVINHLLQGNPKKAVIEFWRFFINSTLGILGTFDIAQTLGLEKKATSYRKTLTIYGMKNGPFIMFPLFGATSLRNSIAALLEILTNPLNLVTQHKFIPFIVYNYSRIAREIDYYSIVFENSIDPYVKSRTFLINYDATSE</sequence>
<evidence type="ECO:0000313" key="4">
    <source>
        <dbReference type="EMBL" id="QHD65512.1"/>
    </source>
</evidence>
<accession>A0A6P1GB61</accession>
<dbReference type="PANTHER" id="PTHR30035:SF3">
    <property type="entry name" value="INTERMEMBRANE PHOSPHOLIPID TRANSPORT SYSTEM LIPOPROTEIN MLAA"/>
    <property type="match status" value="1"/>
</dbReference>
<dbReference type="EMBL" id="CP047224">
    <property type="protein sequence ID" value="QHD65512.1"/>
    <property type="molecule type" value="Genomic_DNA"/>
</dbReference>
<dbReference type="RefSeq" id="WP_160095979.1">
    <property type="nucleotide sequence ID" value="NZ_CP047224.1"/>
</dbReference>
<feature type="chain" id="PRO_5027079592" evidence="3">
    <location>
        <begin position="30"/>
        <end position="256"/>
    </location>
</feature>
<protein>
    <submittedName>
        <fullName evidence="4">ABC transporter</fullName>
    </submittedName>
</protein>
<reference evidence="4 5" key="1">
    <citation type="journal article" date="2020" name="MBio">
        <title>Erratum for Teymournejad et al., 'Isolation and Molecular Analysis of a Novel Neorickettsia Species That Causes Potomac Horse Fever'.</title>
        <authorList>
            <person name="Teymournejad O."/>
            <person name="Lin M."/>
            <person name="Bekebrede H."/>
            <person name="Kamr A."/>
            <person name="Toribio R.E."/>
            <person name="Arroyo L.G."/>
            <person name="Baird J.D."/>
            <person name="Rikihisa Y."/>
        </authorList>
    </citation>
    <scope>NUCLEOTIDE SEQUENCE [LARGE SCALE GENOMIC DNA]</scope>
    <source>
        <strain evidence="4 5">Fin17</strain>
    </source>
</reference>
<organism evidence="4 5">
    <name type="scientific">Neorickettsia findlayensis</name>
    <dbReference type="NCBI Taxonomy" id="2686014"/>
    <lineage>
        <taxon>Bacteria</taxon>
        <taxon>Pseudomonadati</taxon>
        <taxon>Pseudomonadota</taxon>
        <taxon>Alphaproteobacteria</taxon>
        <taxon>Rickettsiales</taxon>
        <taxon>Anaplasmataceae</taxon>
        <taxon>Neorickettsia</taxon>
    </lineage>
</organism>
<dbReference type="PRINTS" id="PR01805">
    <property type="entry name" value="VACJLIPOPROT"/>
</dbReference>
<evidence type="ECO:0000256" key="3">
    <source>
        <dbReference type="SAM" id="SignalP"/>
    </source>
</evidence>
<name>A0A6P1GB61_9RICK</name>
<reference evidence="4 5" key="2">
    <citation type="journal article" date="2020" name="MBio">
        <title>Isolation and Molecular Analysis of a Novel Neorickettsia Species That Causes Potomac Horse Fever.</title>
        <authorList>
            <person name="Teymournejad O."/>
            <person name="Lin M."/>
            <person name="Bekebrede H."/>
            <person name="Kamr A."/>
            <person name="Toribio R.E."/>
            <person name="Arroyo L.G."/>
            <person name="Baird J.D."/>
            <person name="Rikihisa Y."/>
        </authorList>
    </citation>
    <scope>NUCLEOTIDE SEQUENCE [LARGE SCALE GENOMIC DNA]</scope>
    <source>
        <strain evidence="4 5">Fin17</strain>
    </source>
</reference>
<dbReference type="GO" id="GO:0120010">
    <property type="term" value="P:intermembrane phospholipid transfer"/>
    <property type="evidence" value="ECO:0007669"/>
    <property type="project" value="TreeGrafter"/>
</dbReference>
<dbReference type="Pfam" id="PF04333">
    <property type="entry name" value="MlaA"/>
    <property type="match status" value="1"/>
</dbReference>
<gene>
    <name evidence="4" type="ORF">GP480_03800</name>
</gene>